<gene>
    <name evidence="3" type="ORF">FOMPIDRAFT_1062741</name>
</gene>
<dbReference type="HOGENOM" id="CLU_581455_0_0_1"/>
<dbReference type="InParanoid" id="S8F9U0"/>
<dbReference type="AlphaFoldDB" id="S8F9U0"/>
<accession>S8F9U0</accession>
<evidence type="ECO:0000313" key="3">
    <source>
        <dbReference type="EMBL" id="EPS95399.1"/>
    </source>
</evidence>
<dbReference type="EMBL" id="KE504208">
    <property type="protein sequence ID" value="EPS95399.1"/>
    <property type="molecule type" value="Genomic_DNA"/>
</dbReference>
<organism evidence="3 4">
    <name type="scientific">Fomitopsis schrenkii</name>
    <name type="common">Brown rot fungus</name>
    <dbReference type="NCBI Taxonomy" id="2126942"/>
    <lineage>
        <taxon>Eukaryota</taxon>
        <taxon>Fungi</taxon>
        <taxon>Dikarya</taxon>
        <taxon>Basidiomycota</taxon>
        <taxon>Agaricomycotina</taxon>
        <taxon>Agaricomycetes</taxon>
        <taxon>Polyporales</taxon>
        <taxon>Fomitopsis</taxon>
    </lineage>
</organism>
<name>S8F9U0_FOMSC</name>
<evidence type="ECO:0000313" key="4">
    <source>
        <dbReference type="Proteomes" id="UP000015241"/>
    </source>
</evidence>
<proteinExistence type="predicted"/>
<evidence type="ECO:0000256" key="1">
    <source>
        <dbReference type="SAM" id="Coils"/>
    </source>
</evidence>
<keyword evidence="4" id="KW-1185">Reference proteome</keyword>
<feature type="coiled-coil region" evidence="1">
    <location>
        <begin position="47"/>
        <end position="74"/>
    </location>
</feature>
<dbReference type="OrthoDB" id="2804496at2759"/>
<dbReference type="eggNOG" id="ENOG502T1U7">
    <property type="taxonomic scope" value="Eukaryota"/>
</dbReference>
<feature type="compositionally biased region" description="Polar residues" evidence="2">
    <location>
        <begin position="321"/>
        <end position="334"/>
    </location>
</feature>
<dbReference type="Proteomes" id="UP000015241">
    <property type="component" value="Unassembled WGS sequence"/>
</dbReference>
<feature type="region of interest" description="Disordered" evidence="2">
    <location>
        <begin position="203"/>
        <end position="222"/>
    </location>
</feature>
<sequence>MALHLHPVLSFTANRGINVVSSSAPNGRQQAVHPPAPVRDLGPRAMQRLMALKREEQEQELEDLESLKMTEEQRLILEQSFASVKFEVADLDGLSWSSPNGQYMLARWYTFQVAAIRDQLGLLDDDFRDTSDYDDIEYEEYVDCEPPPSSASDCTIVPDREDIPSVDIEPPSPPPTARATHIPPPLVWPTDHSGALSPRGADIYIPRSPRSPSSPLAPGTLRRHRGRAYPHTLRRTPTHRVFSVPACASPHRENIPLDRHDTVRVGHADAALTLPPKSAGAMPKPMVRQLAVDPRPLAYGSEPMPDSPTLGPVPPQKRETTGSSRVASLPTGSGTVPIPPPLERTLSECPEGPLSPDGFIHHGLGDFADQVRGLFSAQSGMEEGAIIAQNDGAQPGEGGGGGLAMKLAGLRIALPGLSSFPGRALGMWGASASDSQGAVDELMPPLQRMGPAMGLRRGEIEDPEAVVAWR</sequence>
<feature type="region of interest" description="Disordered" evidence="2">
    <location>
        <begin position="296"/>
        <end position="341"/>
    </location>
</feature>
<evidence type="ECO:0000256" key="2">
    <source>
        <dbReference type="SAM" id="MobiDB-lite"/>
    </source>
</evidence>
<reference evidence="3 4" key="1">
    <citation type="journal article" date="2012" name="Science">
        <title>The Paleozoic origin of enzymatic lignin decomposition reconstructed from 31 fungal genomes.</title>
        <authorList>
            <person name="Floudas D."/>
            <person name="Binder M."/>
            <person name="Riley R."/>
            <person name="Barry K."/>
            <person name="Blanchette R.A."/>
            <person name="Henrissat B."/>
            <person name="Martinez A.T."/>
            <person name="Otillar R."/>
            <person name="Spatafora J.W."/>
            <person name="Yadav J.S."/>
            <person name="Aerts A."/>
            <person name="Benoit I."/>
            <person name="Boyd A."/>
            <person name="Carlson A."/>
            <person name="Copeland A."/>
            <person name="Coutinho P.M."/>
            <person name="de Vries R.P."/>
            <person name="Ferreira P."/>
            <person name="Findley K."/>
            <person name="Foster B."/>
            <person name="Gaskell J."/>
            <person name="Glotzer D."/>
            <person name="Gorecki P."/>
            <person name="Heitman J."/>
            <person name="Hesse C."/>
            <person name="Hori C."/>
            <person name="Igarashi K."/>
            <person name="Jurgens J.A."/>
            <person name="Kallen N."/>
            <person name="Kersten P."/>
            <person name="Kohler A."/>
            <person name="Kuees U."/>
            <person name="Kumar T.K.A."/>
            <person name="Kuo A."/>
            <person name="LaButti K."/>
            <person name="Larrondo L.F."/>
            <person name="Lindquist E."/>
            <person name="Ling A."/>
            <person name="Lombard V."/>
            <person name="Lucas S."/>
            <person name="Lundell T."/>
            <person name="Martin R."/>
            <person name="McLaughlin D.J."/>
            <person name="Morgenstern I."/>
            <person name="Morin E."/>
            <person name="Murat C."/>
            <person name="Nagy L.G."/>
            <person name="Nolan M."/>
            <person name="Ohm R.A."/>
            <person name="Patyshakuliyeva A."/>
            <person name="Rokas A."/>
            <person name="Ruiz-Duenas F.J."/>
            <person name="Sabat G."/>
            <person name="Salamov A."/>
            <person name="Samejima M."/>
            <person name="Schmutz J."/>
            <person name="Slot J.C."/>
            <person name="St John F."/>
            <person name="Stenlid J."/>
            <person name="Sun H."/>
            <person name="Sun S."/>
            <person name="Syed K."/>
            <person name="Tsang A."/>
            <person name="Wiebenga A."/>
            <person name="Young D."/>
            <person name="Pisabarro A."/>
            <person name="Eastwood D.C."/>
            <person name="Martin F."/>
            <person name="Cullen D."/>
            <person name="Grigoriev I.V."/>
            <person name="Hibbett D.S."/>
        </authorList>
    </citation>
    <scope>NUCLEOTIDE SEQUENCE</scope>
    <source>
        <strain evidence="4">FP-58527</strain>
    </source>
</reference>
<protein>
    <submittedName>
        <fullName evidence="3">Uncharacterized protein</fullName>
    </submittedName>
</protein>
<keyword evidence="1" id="KW-0175">Coiled coil</keyword>